<proteinExistence type="predicted"/>
<dbReference type="WBParaSite" id="PS1159_v2.g13332.t1">
    <property type="protein sequence ID" value="PS1159_v2.g13332.t1"/>
    <property type="gene ID" value="PS1159_v2.g13332"/>
</dbReference>
<reference evidence="2" key="1">
    <citation type="submission" date="2022-11" db="UniProtKB">
        <authorList>
            <consortium name="WormBaseParasite"/>
        </authorList>
    </citation>
    <scope>IDENTIFICATION</scope>
</reference>
<organism evidence="1 2">
    <name type="scientific">Panagrolaimus sp. PS1159</name>
    <dbReference type="NCBI Taxonomy" id="55785"/>
    <lineage>
        <taxon>Eukaryota</taxon>
        <taxon>Metazoa</taxon>
        <taxon>Ecdysozoa</taxon>
        <taxon>Nematoda</taxon>
        <taxon>Chromadorea</taxon>
        <taxon>Rhabditida</taxon>
        <taxon>Tylenchina</taxon>
        <taxon>Panagrolaimomorpha</taxon>
        <taxon>Panagrolaimoidea</taxon>
        <taxon>Panagrolaimidae</taxon>
        <taxon>Panagrolaimus</taxon>
    </lineage>
</organism>
<protein>
    <submittedName>
        <fullName evidence="2">Uncharacterized protein</fullName>
    </submittedName>
</protein>
<sequence>MSILLNDKTILITNVSNKLGQALSQRLGFAGANLFVSDSNDQKLRKTTHDLKKLGLKVTGAVVDVTVNEQRKQLFDEIEKKYGGLDVLVANPLTNTVKGEIISSTKMEFDDVYNKNLTTPFKLCRDAVPLLSKAKNGGSVIFLTSFAGYSPFEEIGLYSAVSTGLLGLTKAASIDLAKKNIRVNSVVLGMMVNDGSGAFWSDESGDEARLSQLSKLIPLGRIPKSSEATAFVEFLASSRSRYITGENCVVNGGVSVRI</sequence>
<dbReference type="Proteomes" id="UP000887580">
    <property type="component" value="Unplaced"/>
</dbReference>
<name>A0AC35F3B8_9BILA</name>
<evidence type="ECO:0000313" key="2">
    <source>
        <dbReference type="WBParaSite" id="PS1159_v2.g13332.t1"/>
    </source>
</evidence>
<evidence type="ECO:0000313" key="1">
    <source>
        <dbReference type="Proteomes" id="UP000887580"/>
    </source>
</evidence>
<accession>A0AC35F3B8</accession>